<proteinExistence type="predicted"/>
<protein>
    <submittedName>
        <fullName evidence="1">Uncharacterized protein</fullName>
    </submittedName>
</protein>
<organism evidence="1">
    <name type="scientific">Arion vulgaris</name>
    <dbReference type="NCBI Taxonomy" id="1028688"/>
    <lineage>
        <taxon>Eukaryota</taxon>
        <taxon>Metazoa</taxon>
        <taxon>Spiralia</taxon>
        <taxon>Lophotrochozoa</taxon>
        <taxon>Mollusca</taxon>
        <taxon>Gastropoda</taxon>
        <taxon>Heterobranchia</taxon>
        <taxon>Euthyneura</taxon>
        <taxon>Panpulmonata</taxon>
        <taxon>Eupulmonata</taxon>
        <taxon>Stylommatophora</taxon>
        <taxon>Helicina</taxon>
        <taxon>Arionoidea</taxon>
        <taxon>Arionidae</taxon>
        <taxon>Arion</taxon>
    </lineage>
</organism>
<reference evidence="1" key="1">
    <citation type="submission" date="2014-12" db="EMBL/GenBank/DDBJ databases">
        <title>Insight into the proteome of Arion vulgaris.</title>
        <authorList>
            <person name="Aradska J."/>
            <person name="Bulat T."/>
            <person name="Smidak R."/>
            <person name="Sarate P."/>
            <person name="Gangsoo J."/>
            <person name="Sialana F."/>
            <person name="Bilban M."/>
            <person name="Lubec G."/>
        </authorList>
    </citation>
    <scope>NUCLEOTIDE SEQUENCE</scope>
    <source>
        <tissue evidence="1">Skin</tissue>
    </source>
</reference>
<dbReference type="AlphaFoldDB" id="A0A0B6YPH6"/>
<evidence type="ECO:0000313" key="1">
    <source>
        <dbReference type="EMBL" id="CEK58153.1"/>
    </source>
</evidence>
<accession>A0A0B6YPH6</accession>
<name>A0A0B6YPH6_9EUPU</name>
<sequence length="63" mass="7234">MSKMYEGDQSSMTVQVSRGCAVTCQDRQEKLESLCSNRHTWRLSSSVGFRNTVNEMMEVSKIR</sequence>
<gene>
    <name evidence="1" type="primary">ORF32169</name>
</gene>
<dbReference type="EMBL" id="HACG01011288">
    <property type="protein sequence ID" value="CEK58153.1"/>
    <property type="molecule type" value="Transcribed_RNA"/>
</dbReference>
<feature type="non-terminal residue" evidence="1">
    <location>
        <position position="63"/>
    </location>
</feature>